<name>A0A6C0HCY2_9ZZZZ</name>
<proteinExistence type="predicted"/>
<dbReference type="EMBL" id="MN739930">
    <property type="protein sequence ID" value="QHT78217.1"/>
    <property type="molecule type" value="Genomic_DNA"/>
</dbReference>
<protein>
    <submittedName>
        <fullName evidence="1">Uncharacterized protein</fullName>
    </submittedName>
</protein>
<dbReference type="AlphaFoldDB" id="A0A6C0HCY2"/>
<reference evidence="1" key="1">
    <citation type="journal article" date="2020" name="Nature">
        <title>Giant virus diversity and host interactions through global metagenomics.</title>
        <authorList>
            <person name="Schulz F."/>
            <person name="Roux S."/>
            <person name="Paez-Espino D."/>
            <person name="Jungbluth S."/>
            <person name="Walsh D.A."/>
            <person name="Denef V.J."/>
            <person name="McMahon K.D."/>
            <person name="Konstantinidis K.T."/>
            <person name="Eloe-Fadrosh E.A."/>
            <person name="Kyrpides N.C."/>
            <person name="Woyke T."/>
        </authorList>
    </citation>
    <scope>NUCLEOTIDE SEQUENCE</scope>
    <source>
        <strain evidence="1">GVMAG-M-3300023179-91</strain>
    </source>
</reference>
<accession>A0A6C0HCY2</accession>
<organism evidence="1">
    <name type="scientific">viral metagenome</name>
    <dbReference type="NCBI Taxonomy" id="1070528"/>
    <lineage>
        <taxon>unclassified sequences</taxon>
        <taxon>metagenomes</taxon>
        <taxon>organismal metagenomes</taxon>
    </lineage>
</organism>
<evidence type="ECO:0000313" key="1">
    <source>
        <dbReference type="EMBL" id="QHT78217.1"/>
    </source>
</evidence>
<sequence>MIDINIFSNGLKSPSQKSNSNCEYVKNKSVYYIEHIK</sequence>